<dbReference type="Proteomes" id="UP000699462">
    <property type="component" value="Unassembled WGS sequence"/>
</dbReference>
<protein>
    <submittedName>
        <fullName evidence="2">Uncharacterized protein</fullName>
    </submittedName>
</protein>
<comment type="caution">
    <text evidence="2">The sequence shown here is derived from an EMBL/GenBank/DDBJ whole genome shotgun (WGS) entry which is preliminary data.</text>
</comment>
<dbReference type="EMBL" id="JTDF01003108">
    <property type="protein sequence ID" value="KAF8568088.1"/>
    <property type="molecule type" value="Genomic_DNA"/>
</dbReference>
<organism evidence="2 3">
    <name type="scientific">Paragonimus westermani</name>
    <dbReference type="NCBI Taxonomy" id="34504"/>
    <lineage>
        <taxon>Eukaryota</taxon>
        <taxon>Metazoa</taxon>
        <taxon>Spiralia</taxon>
        <taxon>Lophotrochozoa</taxon>
        <taxon>Platyhelminthes</taxon>
        <taxon>Trematoda</taxon>
        <taxon>Digenea</taxon>
        <taxon>Plagiorchiida</taxon>
        <taxon>Troglotremata</taxon>
        <taxon>Troglotrematidae</taxon>
        <taxon>Paragonimus</taxon>
    </lineage>
</organism>
<feature type="compositionally biased region" description="Polar residues" evidence="1">
    <location>
        <begin position="40"/>
        <end position="52"/>
    </location>
</feature>
<accession>A0A8T0DM67</accession>
<name>A0A8T0DM67_9TREM</name>
<feature type="compositionally biased region" description="Low complexity" evidence="1">
    <location>
        <begin position="28"/>
        <end position="39"/>
    </location>
</feature>
<evidence type="ECO:0000256" key="1">
    <source>
        <dbReference type="SAM" id="MobiDB-lite"/>
    </source>
</evidence>
<proteinExistence type="predicted"/>
<feature type="region of interest" description="Disordered" evidence="1">
    <location>
        <begin position="26"/>
        <end position="52"/>
    </location>
</feature>
<gene>
    <name evidence="2" type="ORF">P879_05465</name>
</gene>
<dbReference type="AlphaFoldDB" id="A0A8T0DM67"/>
<reference evidence="2 3" key="1">
    <citation type="submission" date="2019-07" db="EMBL/GenBank/DDBJ databases">
        <title>Annotation for the trematode Paragonimus westermani.</title>
        <authorList>
            <person name="Choi Y.-J."/>
        </authorList>
    </citation>
    <scope>NUCLEOTIDE SEQUENCE [LARGE SCALE GENOMIC DNA]</scope>
    <source>
        <strain evidence="2">180907_Pwestermani</strain>
    </source>
</reference>
<evidence type="ECO:0000313" key="3">
    <source>
        <dbReference type="Proteomes" id="UP000699462"/>
    </source>
</evidence>
<evidence type="ECO:0000313" key="2">
    <source>
        <dbReference type="EMBL" id="KAF8568088.1"/>
    </source>
</evidence>
<keyword evidence="3" id="KW-1185">Reference proteome</keyword>
<sequence>MGGNYPPLTTGFVGGKADAANAGLPYVGPGSSNSSPHPNTCNATTQTKPSPTMSESALLERIGIKGQPAEITLKTLTDDTGDQQLQTWPHLTGALLSVVPMTTSSMLMGCDVPIAHLVLDQRFGQGVDAYAVLGPPGQMLGPTQIQGRKGTPKALSYHLSSGALSRLN</sequence>